<evidence type="ECO:0000256" key="4">
    <source>
        <dbReference type="ARBA" id="ARBA00022833"/>
    </source>
</evidence>
<proteinExistence type="inferred from homology"/>
<dbReference type="Gene3D" id="1.10.1370.20">
    <property type="entry name" value="Oligoendopeptidase f, C-terminal domain"/>
    <property type="match status" value="1"/>
</dbReference>
<name>A0A0K2SHX3_LIMPI</name>
<dbReference type="PANTHER" id="PTHR11804">
    <property type="entry name" value="PROTEASE M3 THIMET OLIGOPEPTIDASE-RELATED"/>
    <property type="match status" value="1"/>
</dbReference>
<dbReference type="Gene3D" id="1.10.287.830">
    <property type="entry name" value="putative peptidase helix hairpin domain like"/>
    <property type="match status" value="1"/>
</dbReference>
<dbReference type="SUPFAM" id="SSF55486">
    <property type="entry name" value="Metalloproteases ('zincins'), catalytic domain"/>
    <property type="match status" value="1"/>
</dbReference>
<comment type="function">
    <text evidence="6">Has oligopeptidase activity and degrades a variety of small bioactive peptides.</text>
</comment>
<evidence type="ECO:0000256" key="2">
    <source>
        <dbReference type="ARBA" id="ARBA00022723"/>
    </source>
</evidence>
<evidence type="ECO:0000313" key="9">
    <source>
        <dbReference type="EMBL" id="BAS26637.1"/>
    </source>
</evidence>
<dbReference type="AlphaFoldDB" id="A0A0K2SHX3"/>
<evidence type="ECO:0000256" key="1">
    <source>
        <dbReference type="ARBA" id="ARBA00022670"/>
    </source>
</evidence>
<evidence type="ECO:0000256" key="3">
    <source>
        <dbReference type="ARBA" id="ARBA00022801"/>
    </source>
</evidence>
<dbReference type="Pfam" id="PF08439">
    <property type="entry name" value="Peptidase_M3_N"/>
    <property type="match status" value="1"/>
</dbReference>
<evidence type="ECO:0000256" key="6">
    <source>
        <dbReference type="RuleBase" id="RU368091"/>
    </source>
</evidence>
<dbReference type="InterPro" id="IPR004438">
    <property type="entry name" value="Peptidase_M3B"/>
</dbReference>
<evidence type="ECO:0000259" key="8">
    <source>
        <dbReference type="Pfam" id="PF08439"/>
    </source>
</evidence>
<keyword evidence="10" id="KW-1185">Reference proteome</keyword>
<dbReference type="CDD" id="cd09608">
    <property type="entry name" value="M3B_PepF"/>
    <property type="match status" value="1"/>
</dbReference>
<dbReference type="GO" id="GO:0004222">
    <property type="term" value="F:metalloendopeptidase activity"/>
    <property type="evidence" value="ECO:0007669"/>
    <property type="project" value="UniProtKB-UniRule"/>
</dbReference>
<accession>A0A0K2SHX3</accession>
<organism evidence="9 10">
    <name type="scientific">Limnochorda pilosa</name>
    <dbReference type="NCBI Taxonomy" id="1555112"/>
    <lineage>
        <taxon>Bacteria</taxon>
        <taxon>Bacillati</taxon>
        <taxon>Bacillota</taxon>
        <taxon>Limnochordia</taxon>
        <taxon>Limnochordales</taxon>
        <taxon>Limnochordaceae</taxon>
        <taxon>Limnochorda</taxon>
    </lineage>
</organism>
<dbReference type="NCBIfam" id="TIGR00181">
    <property type="entry name" value="pepF"/>
    <property type="match status" value="1"/>
</dbReference>
<dbReference type="GO" id="GO:0006508">
    <property type="term" value="P:proteolysis"/>
    <property type="evidence" value="ECO:0007669"/>
    <property type="project" value="UniProtKB-KW"/>
</dbReference>
<feature type="domain" description="Peptidase M3A/M3B catalytic" evidence="7">
    <location>
        <begin position="201"/>
        <end position="580"/>
    </location>
</feature>
<comment type="similarity">
    <text evidence="6">Belongs to the peptidase M3B family.</text>
</comment>
<dbReference type="Proteomes" id="UP000065807">
    <property type="component" value="Chromosome"/>
</dbReference>
<dbReference type="InterPro" id="IPR042088">
    <property type="entry name" value="OligoPept_F_C"/>
</dbReference>
<keyword evidence="4 6" id="KW-0862">Zinc</keyword>
<dbReference type="InterPro" id="IPR045090">
    <property type="entry name" value="Pept_M3A_M3B"/>
</dbReference>
<reference evidence="10" key="2">
    <citation type="journal article" date="2016" name="Int. J. Syst. Evol. Microbiol.">
        <title>Complete genome sequence and cell structure of Limnochorda pilosa, a Gram-negative spore-former within the phylum Firmicutes.</title>
        <authorList>
            <person name="Watanabe M."/>
            <person name="Kojima H."/>
            <person name="Fukui M."/>
        </authorList>
    </citation>
    <scope>NUCLEOTIDE SEQUENCE [LARGE SCALE GENOMIC DNA]</scope>
    <source>
        <strain evidence="10">HC45</strain>
    </source>
</reference>
<keyword evidence="5 6" id="KW-0482">Metalloprotease</keyword>
<reference evidence="10" key="1">
    <citation type="submission" date="2015-07" db="EMBL/GenBank/DDBJ databases">
        <title>Complete genome sequence and phylogenetic analysis of Limnochorda pilosa.</title>
        <authorList>
            <person name="Watanabe M."/>
            <person name="Kojima H."/>
            <person name="Fukui M."/>
        </authorList>
    </citation>
    <scope>NUCLEOTIDE SEQUENCE [LARGE SCALE GENOMIC DNA]</scope>
    <source>
        <strain evidence="10">HC45</strain>
    </source>
</reference>
<comment type="cofactor">
    <cofactor evidence="6">
        <name>Zn(2+)</name>
        <dbReference type="ChEBI" id="CHEBI:29105"/>
    </cofactor>
    <text evidence="6">Binds 1 zinc ion.</text>
</comment>
<evidence type="ECO:0000259" key="7">
    <source>
        <dbReference type="Pfam" id="PF01432"/>
    </source>
</evidence>
<sequence length="596" mass="68570">MPERASVPEEHRWRLEDIFADQDAWERAFRELEEVITRLQAFQGKLGASGAVLLDFMQQSEQAGQKADALYAYAHMRLDEDTAHPGHQAMQARALNLMVRLDSALSYATPEILAIPPDRLEAFLRETRGLDLYRHALDEIQRKRPHTLSEPEEHLLAMAGEVGHAPGQIFQMINEADIRFPTVKDEDGRELEITHARYGRLLESRDRRVRRETFQGLYASYRKLLNTLAATLTGQIRRNIFFARARKFGSALEAALFPDNVPVDLYTNLLEAVHEGLPTLHRYIGLRKRALRLDEHHMYDVYATIVPEVRVRIPYPEAVELAAEALAPLGEEYVRVLRHGLHSRWVDVYENRGKRSGAYSSGVYGVHPYVLLNYQDTLDNLFTLVHEMGHAMHTYFSDRTQPYVYSQYTIFVAEVASTVNEALLAHHLLQRWNDRARKLYVLNHQLDNFRTTLFRQAMFAEFERKIHAEAEGGQPPTAERLSEVYGDLNATYYGPDMVSDDEIRIEWSRIPHFYMNFYVYKYATGFSAAQALTRRILEEGRPAVDDYLAFLSGGSSDYPLVLLRRAGVDMASPEPVRQAIRSFGELVEQMERLLQV</sequence>
<dbReference type="GO" id="GO:0006518">
    <property type="term" value="P:peptide metabolic process"/>
    <property type="evidence" value="ECO:0007669"/>
    <property type="project" value="TreeGrafter"/>
</dbReference>
<feature type="domain" description="Oligopeptidase F N-terminal" evidence="8">
    <location>
        <begin position="111"/>
        <end position="180"/>
    </location>
</feature>
<dbReference type="PANTHER" id="PTHR11804:SF84">
    <property type="entry name" value="SACCHAROLYSIN"/>
    <property type="match status" value="1"/>
</dbReference>
<dbReference type="PATRIC" id="fig|1555112.3.peg.811"/>
<dbReference type="KEGG" id="lpil:LIP_0780"/>
<protein>
    <recommendedName>
        <fullName evidence="6">Oligopeptidase F</fullName>
        <ecNumber evidence="6">3.4.24.-</ecNumber>
    </recommendedName>
</protein>
<dbReference type="Gene3D" id="1.20.140.70">
    <property type="entry name" value="Oligopeptidase f, N-terminal domain"/>
    <property type="match status" value="1"/>
</dbReference>
<evidence type="ECO:0000313" key="10">
    <source>
        <dbReference type="Proteomes" id="UP000065807"/>
    </source>
</evidence>
<evidence type="ECO:0000256" key="5">
    <source>
        <dbReference type="ARBA" id="ARBA00023049"/>
    </source>
</evidence>
<keyword evidence="3 6" id="KW-0378">Hydrolase</keyword>
<keyword evidence="1 6" id="KW-0645">Protease</keyword>
<gene>
    <name evidence="9" type="ORF">LIP_0780</name>
</gene>
<dbReference type="EMBL" id="AP014924">
    <property type="protein sequence ID" value="BAS26637.1"/>
    <property type="molecule type" value="Genomic_DNA"/>
</dbReference>
<keyword evidence="2 6" id="KW-0479">Metal-binding</keyword>
<dbReference type="GO" id="GO:0046872">
    <property type="term" value="F:metal ion binding"/>
    <property type="evidence" value="ECO:0007669"/>
    <property type="project" value="UniProtKB-UniRule"/>
</dbReference>
<dbReference type="InterPro" id="IPR001567">
    <property type="entry name" value="Pept_M3A_M3B_dom"/>
</dbReference>
<dbReference type="STRING" id="1555112.LIP_0780"/>
<dbReference type="InterPro" id="IPR013647">
    <property type="entry name" value="OligopepF_N_dom"/>
</dbReference>
<dbReference type="Pfam" id="PF01432">
    <property type="entry name" value="Peptidase_M3"/>
    <property type="match status" value="1"/>
</dbReference>
<dbReference type="EC" id="3.4.24.-" evidence="6"/>